<protein>
    <submittedName>
        <fullName evidence="2">Uncharacterized protein</fullName>
    </submittedName>
</protein>
<feature type="chain" id="PRO_5046063961" evidence="1">
    <location>
        <begin position="16"/>
        <end position="458"/>
    </location>
</feature>
<name>A0ABP9Z3V6_9FUNG</name>
<reference evidence="2 3" key="1">
    <citation type="submission" date="2024-04" db="EMBL/GenBank/DDBJ databases">
        <title>genome sequences of Mucor flavus KT1a and Helicostylum pulchrum KT1b strains isolated from the surface of a dry-aged beef.</title>
        <authorList>
            <person name="Toyotome T."/>
            <person name="Hosono M."/>
            <person name="Torimaru M."/>
            <person name="Fukuda K."/>
            <person name="Mikami N."/>
        </authorList>
    </citation>
    <scope>NUCLEOTIDE SEQUENCE [LARGE SCALE GENOMIC DNA]</scope>
    <source>
        <strain evidence="2 3">KT1a</strain>
    </source>
</reference>
<sequence length="458" mass="53898">MTVLSFVSLCWYVMAIPLSWEAVTLKRRNISLVKSLLNDFEHSQYFKYSHLITKLAFKDYVKYEDPYKFSRLELLELLNQLPNINEIDFSGTNYPEEYLGFLLDADMQHISKINTGSNLFFTRSNLLFSVYNKFRSSITCIRLLYDKNMIHFNSPPTNVLNLLTQFDKLTKLELHNKDDINLTPFQVQDKCPNLEHLGFFSRHPISESAMRHILYDSRRINLNFISSLTYLVLGLPSLSATYTRYLVDYFPNQLTTLNIKMSLQNIFDWIDIVGMELALRLMERVSSIDKTYIGFTLRDEYEVRFDNEDNMTKYFKLLNSFKGTRQTHCTANFNYAIGEIRDVGYSFRYNSLGRLLVTYNLYRHDLYGFNAADMAAPDKTSSVIGPEIFHVLEFNLLGLYDEDEIFSDQANRDIDFFQIEYIKPDKFLFDLVTTHLHNIEIVSVKARDWGHKFHEPYE</sequence>
<gene>
    <name evidence="2" type="ORF">MFLAVUS_007266</name>
</gene>
<dbReference type="EMBL" id="BAABUK010000018">
    <property type="protein sequence ID" value="GAA5813779.1"/>
    <property type="molecule type" value="Genomic_DNA"/>
</dbReference>
<dbReference type="Proteomes" id="UP001473302">
    <property type="component" value="Unassembled WGS sequence"/>
</dbReference>
<dbReference type="InterPro" id="IPR032675">
    <property type="entry name" value="LRR_dom_sf"/>
</dbReference>
<evidence type="ECO:0000313" key="3">
    <source>
        <dbReference type="Proteomes" id="UP001473302"/>
    </source>
</evidence>
<evidence type="ECO:0000256" key="1">
    <source>
        <dbReference type="SAM" id="SignalP"/>
    </source>
</evidence>
<keyword evidence="1" id="KW-0732">Signal</keyword>
<evidence type="ECO:0000313" key="2">
    <source>
        <dbReference type="EMBL" id="GAA5813779.1"/>
    </source>
</evidence>
<comment type="caution">
    <text evidence="2">The sequence shown here is derived from an EMBL/GenBank/DDBJ whole genome shotgun (WGS) entry which is preliminary data.</text>
</comment>
<dbReference type="Gene3D" id="3.80.10.10">
    <property type="entry name" value="Ribonuclease Inhibitor"/>
    <property type="match status" value="1"/>
</dbReference>
<keyword evidence="3" id="KW-1185">Reference proteome</keyword>
<proteinExistence type="predicted"/>
<feature type="signal peptide" evidence="1">
    <location>
        <begin position="1"/>
        <end position="15"/>
    </location>
</feature>
<accession>A0ABP9Z3V6</accession>
<organism evidence="2 3">
    <name type="scientific">Mucor flavus</name>
    <dbReference type="NCBI Taxonomy" id="439312"/>
    <lineage>
        <taxon>Eukaryota</taxon>
        <taxon>Fungi</taxon>
        <taxon>Fungi incertae sedis</taxon>
        <taxon>Mucoromycota</taxon>
        <taxon>Mucoromycotina</taxon>
        <taxon>Mucoromycetes</taxon>
        <taxon>Mucorales</taxon>
        <taxon>Mucorineae</taxon>
        <taxon>Mucoraceae</taxon>
        <taxon>Mucor</taxon>
    </lineage>
</organism>